<evidence type="ECO:0000313" key="4">
    <source>
        <dbReference type="EMBL" id="CAB4124799.1"/>
    </source>
</evidence>
<dbReference type="GO" id="GO:0005524">
    <property type="term" value="F:ATP binding"/>
    <property type="evidence" value="ECO:0007669"/>
    <property type="project" value="InterPro"/>
</dbReference>
<sequence length="515" mass="57852">MIHVSDHHRIVGVPVEATLLNLFPSAKRVTWQGNEMMLLPHGMEETRLLRNMGLEVPAPILSQYDWENGKPFDIQKKTAAMLTMNTRAYVLNGMGTGKTKAALWSWRYLNKSGLAGKLLVVAPLSTLNFTWAKEIFHTIPGVSVQVLHGTKAKRLQRLADPNADVFIINHDGLAVIADELAKRPDIDTFIIDELAVYRNGTATRTKVTRKVVQKMKWAWGMTGSPAPNAPTDAWAQCTLLTPHTVPKFFNRFRDEVMYRLTQFKWMPKQDALDKVFDAMQPSVRFTLDDVVELPELIERTIDIDLGPKQERVYKQMEEHAFTAIASHEITAMNAGAVLSKLLQISCGYIYTREGAIVPLDNEERLQALVDIVLSTNEKVIVFAPFKHALAGIAKRLTSESIEVAVISGDTPKGDRDDIFAAFQSTSKYKCIVAHPQTMAHGLTLTAASTIVWFAPITSLETFEQANARVRRIGQKHRQQILMFQATKAEKQMYARLRAKQKVQNLLLDMFSEATA</sequence>
<dbReference type="PROSITE" id="PS51192">
    <property type="entry name" value="HELICASE_ATP_BIND_1"/>
    <property type="match status" value="1"/>
</dbReference>
<accession>A0A6J5KXY5</accession>
<dbReference type="Pfam" id="PF00271">
    <property type="entry name" value="Helicase_C"/>
    <property type="match status" value="1"/>
</dbReference>
<evidence type="ECO:0000256" key="1">
    <source>
        <dbReference type="ARBA" id="ARBA00022801"/>
    </source>
</evidence>
<dbReference type="GO" id="GO:0004386">
    <property type="term" value="F:helicase activity"/>
    <property type="evidence" value="ECO:0007669"/>
    <property type="project" value="UniProtKB-KW"/>
</dbReference>
<keyword evidence="4" id="KW-0347">Helicase</keyword>
<dbReference type="SMART" id="SM00487">
    <property type="entry name" value="DEXDc"/>
    <property type="match status" value="1"/>
</dbReference>
<dbReference type="InterPro" id="IPR027417">
    <property type="entry name" value="P-loop_NTPase"/>
</dbReference>
<dbReference type="PROSITE" id="PS51194">
    <property type="entry name" value="HELICASE_CTER"/>
    <property type="match status" value="1"/>
</dbReference>
<reference evidence="4" key="1">
    <citation type="submission" date="2020-04" db="EMBL/GenBank/DDBJ databases">
        <authorList>
            <person name="Chiriac C."/>
            <person name="Salcher M."/>
            <person name="Ghai R."/>
            <person name="Kavagutti S V."/>
        </authorList>
    </citation>
    <scope>NUCLEOTIDE SEQUENCE</scope>
</reference>
<organism evidence="4">
    <name type="scientific">uncultured Caudovirales phage</name>
    <dbReference type="NCBI Taxonomy" id="2100421"/>
    <lineage>
        <taxon>Viruses</taxon>
        <taxon>Duplodnaviria</taxon>
        <taxon>Heunggongvirae</taxon>
        <taxon>Uroviricota</taxon>
        <taxon>Caudoviricetes</taxon>
        <taxon>Peduoviridae</taxon>
        <taxon>Maltschvirus</taxon>
        <taxon>Maltschvirus maltsch</taxon>
    </lineage>
</organism>
<keyword evidence="4" id="KW-0547">Nucleotide-binding</keyword>
<evidence type="ECO:0000259" key="3">
    <source>
        <dbReference type="PROSITE" id="PS51194"/>
    </source>
</evidence>
<keyword evidence="1" id="KW-0378">Hydrolase</keyword>
<dbReference type="Pfam" id="PF00176">
    <property type="entry name" value="SNF2-rel_dom"/>
    <property type="match status" value="1"/>
</dbReference>
<feature type="domain" description="Helicase C-terminal" evidence="3">
    <location>
        <begin position="364"/>
        <end position="513"/>
    </location>
</feature>
<keyword evidence="4" id="KW-0067">ATP-binding</keyword>
<dbReference type="PANTHER" id="PTHR45766">
    <property type="entry name" value="DNA ANNEALING HELICASE AND ENDONUCLEASE ZRANB3 FAMILY MEMBER"/>
    <property type="match status" value="1"/>
</dbReference>
<dbReference type="InterPro" id="IPR001650">
    <property type="entry name" value="Helicase_C-like"/>
</dbReference>
<dbReference type="InterPro" id="IPR014001">
    <property type="entry name" value="Helicase_ATP-bd"/>
</dbReference>
<evidence type="ECO:0000259" key="2">
    <source>
        <dbReference type="PROSITE" id="PS51192"/>
    </source>
</evidence>
<dbReference type="PANTHER" id="PTHR45766:SF6">
    <property type="entry name" value="SWI_SNF-RELATED MATRIX-ASSOCIATED ACTIN-DEPENDENT REGULATOR OF CHROMATIN SUBFAMILY A-LIKE PROTEIN 1"/>
    <property type="match status" value="1"/>
</dbReference>
<dbReference type="SMART" id="SM00490">
    <property type="entry name" value="HELICc"/>
    <property type="match status" value="1"/>
</dbReference>
<dbReference type="Gene3D" id="3.40.50.300">
    <property type="entry name" value="P-loop containing nucleotide triphosphate hydrolases"/>
    <property type="match status" value="1"/>
</dbReference>
<gene>
    <name evidence="4" type="ORF">UFOVP55_29</name>
</gene>
<dbReference type="CDD" id="cd18793">
    <property type="entry name" value="SF2_C_SNF"/>
    <property type="match status" value="1"/>
</dbReference>
<dbReference type="GO" id="GO:0006281">
    <property type="term" value="P:DNA repair"/>
    <property type="evidence" value="ECO:0007669"/>
    <property type="project" value="TreeGrafter"/>
</dbReference>
<dbReference type="InterPro" id="IPR049730">
    <property type="entry name" value="SNF2/RAD54-like_C"/>
</dbReference>
<dbReference type="GO" id="GO:0016787">
    <property type="term" value="F:hydrolase activity"/>
    <property type="evidence" value="ECO:0007669"/>
    <property type="project" value="UniProtKB-KW"/>
</dbReference>
<name>A0A6J5KXY5_9CAUD</name>
<dbReference type="SUPFAM" id="SSF52540">
    <property type="entry name" value="P-loop containing nucleoside triphosphate hydrolases"/>
    <property type="match status" value="2"/>
</dbReference>
<dbReference type="Gene3D" id="3.40.50.10810">
    <property type="entry name" value="Tandem AAA-ATPase domain"/>
    <property type="match status" value="1"/>
</dbReference>
<protein>
    <submittedName>
        <fullName evidence="4">HepA Superfamily II DNA/RNA helicases, SNF2 family</fullName>
    </submittedName>
</protein>
<dbReference type="InterPro" id="IPR000330">
    <property type="entry name" value="SNF2_N"/>
</dbReference>
<feature type="domain" description="Helicase ATP-binding" evidence="2">
    <location>
        <begin position="79"/>
        <end position="243"/>
    </location>
</feature>
<dbReference type="InterPro" id="IPR038718">
    <property type="entry name" value="SNF2-like_sf"/>
</dbReference>
<dbReference type="EMBL" id="LR796185">
    <property type="protein sequence ID" value="CAB4124799.1"/>
    <property type="molecule type" value="Genomic_DNA"/>
</dbReference>
<dbReference type="GO" id="GO:0031297">
    <property type="term" value="P:replication fork processing"/>
    <property type="evidence" value="ECO:0007669"/>
    <property type="project" value="TreeGrafter"/>
</dbReference>
<proteinExistence type="predicted"/>